<dbReference type="VEuPathDB" id="FungiDB:FUN_005876"/>
<dbReference type="GO" id="GO:0005524">
    <property type="term" value="F:ATP binding"/>
    <property type="evidence" value="ECO:0007669"/>
    <property type="project" value="UniProtKB-UniRule"/>
</dbReference>
<keyword evidence="3" id="KW-0418">Kinase</keyword>
<dbReference type="Proteomes" id="UP000234323">
    <property type="component" value="Unassembled WGS sequence"/>
</dbReference>
<keyword evidence="3" id="KW-0808">Transferase</keyword>
<gene>
    <name evidence="3" type="ORF">RhiirA4_458432</name>
</gene>
<dbReference type="PANTHER" id="PTHR44329">
    <property type="entry name" value="SERINE/THREONINE-PROTEIN KINASE TNNI3K-RELATED"/>
    <property type="match status" value="1"/>
</dbReference>
<organism evidence="3 4">
    <name type="scientific">Rhizophagus irregularis</name>
    <dbReference type="NCBI Taxonomy" id="588596"/>
    <lineage>
        <taxon>Eukaryota</taxon>
        <taxon>Fungi</taxon>
        <taxon>Fungi incertae sedis</taxon>
        <taxon>Mucoromycota</taxon>
        <taxon>Glomeromycotina</taxon>
        <taxon>Glomeromycetes</taxon>
        <taxon>Glomerales</taxon>
        <taxon>Glomeraceae</taxon>
        <taxon>Rhizophagus</taxon>
    </lineage>
</organism>
<evidence type="ECO:0000313" key="3">
    <source>
        <dbReference type="EMBL" id="PKY44219.1"/>
    </source>
</evidence>
<comment type="caution">
    <text evidence="3">The sequence shown here is derived from an EMBL/GenBank/DDBJ whole genome shotgun (WGS) entry which is preliminary data.</text>
</comment>
<feature type="domain" description="Protein kinase" evidence="2">
    <location>
        <begin position="59"/>
        <end position="323"/>
    </location>
</feature>
<feature type="binding site" evidence="1">
    <location>
        <position position="92"/>
    </location>
    <ligand>
        <name>ATP</name>
        <dbReference type="ChEBI" id="CHEBI:30616"/>
    </ligand>
</feature>
<evidence type="ECO:0000256" key="1">
    <source>
        <dbReference type="PROSITE-ProRule" id="PRU10141"/>
    </source>
</evidence>
<evidence type="ECO:0000259" key="2">
    <source>
        <dbReference type="PROSITE" id="PS50011"/>
    </source>
</evidence>
<dbReference type="InterPro" id="IPR051681">
    <property type="entry name" value="Ser/Thr_Kinases-Pseudokinases"/>
</dbReference>
<keyword evidence="4" id="KW-1185">Reference proteome</keyword>
<dbReference type="PROSITE" id="PS00107">
    <property type="entry name" value="PROTEIN_KINASE_ATP"/>
    <property type="match status" value="1"/>
</dbReference>
<dbReference type="PROSITE" id="PS50011">
    <property type="entry name" value="PROTEIN_KINASE_DOM"/>
    <property type="match status" value="1"/>
</dbReference>
<reference evidence="3 4" key="1">
    <citation type="submission" date="2015-10" db="EMBL/GenBank/DDBJ databases">
        <title>Genome analyses suggest a sexual origin of heterokaryosis in a supposedly ancient asexual fungus.</title>
        <authorList>
            <person name="Ropars J."/>
            <person name="Sedzielewska K."/>
            <person name="Noel J."/>
            <person name="Charron P."/>
            <person name="Farinelli L."/>
            <person name="Marton T."/>
            <person name="Kruger M."/>
            <person name="Pelin A."/>
            <person name="Brachmann A."/>
            <person name="Corradi N."/>
        </authorList>
    </citation>
    <scope>NUCLEOTIDE SEQUENCE [LARGE SCALE GENOMIC DNA]</scope>
    <source>
        <strain evidence="3 4">A4</strain>
    </source>
</reference>
<dbReference type="VEuPathDB" id="FungiDB:RhiirFUN_005597"/>
<dbReference type="EMBL" id="LLXI01000307">
    <property type="protein sequence ID" value="PKY44219.1"/>
    <property type="molecule type" value="Genomic_DNA"/>
</dbReference>
<dbReference type="VEuPathDB" id="FungiDB:RhiirA1_529007"/>
<dbReference type="Pfam" id="PF07714">
    <property type="entry name" value="PK_Tyr_Ser-Thr"/>
    <property type="match status" value="1"/>
</dbReference>
<dbReference type="InterPro" id="IPR017441">
    <property type="entry name" value="Protein_kinase_ATP_BS"/>
</dbReference>
<protein>
    <submittedName>
        <fullName evidence="3">Kinase-like protein</fullName>
    </submittedName>
</protein>
<dbReference type="InterPro" id="IPR000719">
    <property type="entry name" value="Prot_kinase_dom"/>
</dbReference>
<dbReference type="InterPro" id="IPR001245">
    <property type="entry name" value="Ser-Thr/Tyr_kinase_cat_dom"/>
</dbReference>
<dbReference type="PRINTS" id="PR00109">
    <property type="entry name" value="TYRKINASE"/>
</dbReference>
<dbReference type="SUPFAM" id="SSF56112">
    <property type="entry name" value="Protein kinase-like (PK-like)"/>
    <property type="match status" value="1"/>
</dbReference>
<evidence type="ECO:0000313" key="4">
    <source>
        <dbReference type="Proteomes" id="UP000234323"/>
    </source>
</evidence>
<dbReference type="AlphaFoldDB" id="A0A2I1GC68"/>
<keyword evidence="1" id="KW-0547">Nucleotide-binding</keyword>
<keyword evidence="1" id="KW-0067">ATP-binding</keyword>
<dbReference type="Gene3D" id="1.10.510.10">
    <property type="entry name" value="Transferase(Phosphotransferase) domain 1"/>
    <property type="match status" value="1"/>
</dbReference>
<dbReference type="GO" id="GO:0004674">
    <property type="term" value="F:protein serine/threonine kinase activity"/>
    <property type="evidence" value="ECO:0007669"/>
    <property type="project" value="TreeGrafter"/>
</dbReference>
<dbReference type="InterPro" id="IPR011009">
    <property type="entry name" value="Kinase-like_dom_sf"/>
</dbReference>
<proteinExistence type="predicted"/>
<accession>A0A2I1GC68</accession>
<sequence>MDKASKTEKKCAECDNSKGKFNLCPTCTTRHIQGEIDEFIKDTQIQAHDTVQWADWKEFTNIKKIGEGGFGTVYSSRWSRSIEIVALKTIGKPNELMNNFLKEAKALFHCYNQENSCFRIKGFTQDPLSMQYYIITRYAENGDLRQYLRENTSLSWEDRLYILWDISLDLERIHKTGLIHRDIHAGNILHTGKVSHASYGTRVHDGVAYISDFGFSIAAYSDNNTEEIYGVMPYIAPEVLNGHGYSMESDIYSIGIIMWELASGKSPFTHISHDACLALKIYDGLRPEPTPNAPPFYLQLMQSCWHKDPFKRPKAKEIKETVMNQGGLFQKYQEKMQSIIEKQKAASKIDNNKIDPNAIYKSRLLPTITSLLSKRNSFK</sequence>
<name>A0A2I1GC68_9GLOM</name>